<evidence type="ECO:0000313" key="7">
    <source>
        <dbReference type="Proteomes" id="UP000289316"/>
    </source>
</evidence>
<dbReference type="EMBL" id="CP023565">
    <property type="protein sequence ID" value="AWZ37816.1"/>
    <property type="molecule type" value="Genomic_DNA"/>
</dbReference>
<proteinExistence type="predicted"/>
<dbReference type="SUPFAM" id="SSF47162">
    <property type="entry name" value="Apolipoprotein"/>
    <property type="match status" value="1"/>
</dbReference>
<dbReference type="EMBL" id="QZFR01000053">
    <property type="protein sequence ID" value="RXV70729.1"/>
    <property type="molecule type" value="Genomic_DNA"/>
</dbReference>
<evidence type="ECO:0000313" key="5">
    <source>
        <dbReference type="Proteomes" id="UP000250143"/>
    </source>
</evidence>
<dbReference type="EMBL" id="SRYK01000026">
    <property type="protein sequence ID" value="TGY55135.1"/>
    <property type="molecule type" value="Genomic_DNA"/>
</dbReference>
<evidence type="ECO:0000313" key="8">
    <source>
        <dbReference type="Proteomes" id="UP000306855"/>
    </source>
</evidence>
<dbReference type="STRING" id="1622.GCA_001953785_00542"/>
<evidence type="ECO:0000313" key="4">
    <source>
        <dbReference type="EMBL" id="TGY55135.1"/>
    </source>
</evidence>
<dbReference type="Proteomes" id="UP000306855">
    <property type="component" value="Unassembled WGS sequence"/>
</dbReference>
<dbReference type="OrthoDB" id="2320229at2"/>
<name>A0A2Z4W093_9LACO</name>
<reference evidence="5 6" key="1">
    <citation type="submission" date="2017-09" db="EMBL/GenBank/DDBJ databases">
        <title>Predominant Lactobacillus spp. isolated from feces of mice subjected to short-term calorie restriction.</title>
        <authorList>
            <person name="Zhang C."/>
            <person name="Zhao L."/>
            <person name="Pan F."/>
        </authorList>
    </citation>
    <scope>NUCLEOTIDE SEQUENCE [LARGE SCALE GENOMIC DNA]</scope>
    <source>
        <strain evidence="2 5">CR141</strain>
        <strain evidence="1 6">CR147</strain>
    </source>
</reference>
<dbReference type="KEGG" id="lmur:CPS94_02210"/>
<dbReference type="Proteomes" id="UP000250143">
    <property type="component" value="Chromosome"/>
</dbReference>
<evidence type="ECO:0000313" key="2">
    <source>
        <dbReference type="EMBL" id="AWZ41195.1"/>
    </source>
</evidence>
<protein>
    <submittedName>
        <fullName evidence="3">Uncharacterized protein</fullName>
    </submittedName>
</protein>
<dbReference type="EMBL" id="CP023566">
    <property type="protein sequence ID" value="AWZ41195.1"/>
    <property type="molecule type" value="Genomic_DNA"/>
</dbReference>
<dbReference type="Proteomes" id="UP000289316">
    <property type="component" value="Unassembled WGS sequence"/>
</dbReference>
<reference evidence="3 7" key="2">
    <citation type="submission" date="2018-09" db="EMBL/GenBank/DDBJ databases">
        <title>Murine metabolic-syndrome-specific gut microbial biobank.</title>
        <authorList>
            <person name="Liu C."/>
        </authorList>
    </citation>
    <scope>NUCLEOTIDE SEQUENCE [LARGE SCALE GENOMIC DNA]</scope>
    <source>
        <strain evidence="3 7">C-30</strain>
    </source>
</reference>
<keyword evidence="5" id="KW-1185">Reference proteome</keyword>
<evidence type="ECO:0000313" key="1">
    <source>
        <dbReference type="EMBL" id="AWZ37816.1"/>
    </source>
</evidence>
<organism evidence="3 7">
    <name type="scientific">Ligilactobacillus murinus</name>
    <dbReference type="NCBI Taxonomy" id="1622"/>
    <lineage>
        <taxon>Bacteria</taxon>
        <taxon>Bacillati</taxon>
        <taxon>Bacillota</taxon>
        <taxon>Bacilli</taxon>
        <taxon>Lactobacillales</taxon>
        <taxon>Lactobacillaceae</taxon>
        <taxon>Ligilactobacillus</taxon>
    </lineage>
</organism>
<dbReference type="RefSeq" id="WP_004048124.1">
    <property type="nucleotide sequence ID" value="NZ_AP025728.1"/>
</dbReference>
<accession>A0A2Z4W093</accession>
<gene>
    <name evidence="2" type="ORF">CPQ89_09260</name>
    <name evidence="1" type="ORF">CPS94_02210</name>
    <name evidence="3" type="ORF">D6C19_07470</name>
    <name evidence="4" type="ORF">E5340_06260</name>
</gene>
<dbReference type="Proteomes" id="UP000250153">
    <property type="component" value="Chromosome"/>
</dbReference>
<dbReference type="GeneID" id="48465936"/>
<evidence type="ECO:0000313" key="6">
    <source>
        <dbReference type="Proteomes" id="UP000250153"/>
    </source>
</evidence>
<sequence length="101" mass="11626">MKKFLWTLTITGALGAYAYSKRDEILKYLIQKMIAFDQTVEQTTDYLAKVEKVKENVAKFSAELKASEPVINSLTQEIENYREQVEPLAKEIQAKLPQQNN</sequence>
<evidence type="ECO:0000313" key="3">
    <source>
        <dbReference type="EMBL" id="RXV70729.1"/>
    </source>
</evidence>
<reference evidence="4 8" key="3">
    <citation type="submission" date="2019-04" db="EMBL/GenBank/DDBJ databases">
        <title>Microbes associate with the intestines of laboratory mice.</title>
        <authorList>
            <person name="Navarre W."/>
            <person name="Wong E."/>
            <person name="Huang K."/>
            <person name="Tropini C."/>
            <person name="Ng K."/>
            <person name="Yu B."/>
        </authorList>
    </citation>
    <scope>NUCLEOTIDE SEQUENCE [LARGE SCALE GENOMIC DNA]</scope>
    <source>
        <strain evidence="4 8">NM26_J9</strain>
    </source>
</reference>
<dbReference type="AlphaFoldDB" id="A0A2Z4W093"/>